<evidence type="ECO:0000256" key="4">
    <source>
        <dbReference type="ARBA" id="ARBA00022692"/>
    </source>
</evidence>
<proteinExistence type="inferred from homology"/>
<feature type="transmembrane region" description="Helical" evidence="7">
    <location>
        <begin position="155"/>
        <end position="171"/>
    </location>
</feature>
<feature type="transmembrane region" description="Helical" evidence="7">
    <location>
        <begin position="122"/>
        <end position="143"/>
    </location>
</feature>
<evidence type="ECO:0000256" key="3">
    <source>
        <dbReference type="ARBA" id="ARBA00022475"/>
    </source>
</evidence>
<evidence type="ECO:0000259" key="8">
    <source>
        <dbReference type="Pfam" id="PF03458"/>
    </source>
</evidence>
<dbReference type="RefSeq" id="WP_339969518.1">
    <property type="nucleotide sequence ID" value="NZ_JBBHJY010000011.1"/>
</dbReference>
<reference evidence="9 10" key="1">
    <citation type="submission" date="2024-03" db="EMBL/GenBank/DDBJ databases">
        <authorList>
            <person name="Jo J.-H."/>
        </authorList>
    </citation>
    <scope>NUCLEOTIDE SEQUENCE [LARGE SCALE GENOMIC DNA]</scope>
    <source>
        <strain evidence="9 10">AS3R-12</strain>
    </source>
</reference>
<gene>
    <name evidence="9" type="ORF">WG900_18340</name>
</gene>
<keyword evidence="5 7" id="KW-1133">Transmembrane helix</keyword>
<organism evidence="9 10">
    <name type="scientific">Novosphingobium aquae</name>
    <dbReference type="NCBI Taxonomy" id="3133435"/>
    <lineage>
        <taxon>Bacteria</taxon>
        <taxon>Pseudomonadati</taxon>
        <taxon>Pseudomonadota</taxon>
        <taxon>Alphaproteobacteria</taxon>
        <taxon>Sphingomonadales</taxon>
        <taxon>Sphingomonadaceae</taxon>
        <taxon>Novosphingobium</taxon>
    </lineage>
</organism>
<evidence type="ECO:0000256" key="5">
    <source>
        <dbReference type="ARBA" id="ARBA00022989"/>
    </source>
</evidence>
<dbReference type="EMBL" id="JBBHJY010000011">
    <property type="protein sequence ID" value="MEJ6011868.1"/>
    <property type="molecule type" value="Genomic_DNA"/>
</dbReference>
<dbReference type="Pfam" id="PF03458">
    <property type="entry name" value="Gly_transporter"/>
    <property type="match status" value="2"/>
</dbReference>
<accession>A0ABU8SD24</accession>
<comment type="caution">
    <text evidence="9">The sequence shown here is derived from an EMBL/GenBank/DDBJ whole genome shotgun (WGS) entry which is preliminary data.</text>
</comment>
<feature type="transmembrane region" description="Helical" evidence="7">
    <location>
        <begin position="65"/>
        <end position="86"/>
    </location>
</feature>
<dbReference type="InterPro" id="IPR005115">
    <property type="entry name" value="Gly_transporter"/>
</dbReference>
<dbReference type="PANTHER" id="PTHR30506:SF3">
    <property type="entry name" value="UPF0126 INNER MEMBRANE PROTEIN YADS-RELATED"/>
    <property type="match status" value="1"/>
</dbReference>
<comment type="similarity">
    <text evidence="2">Belongs to the UPF0126 family.</text>
</comment>
<evidence type="ECO:0000313" key="10">
    <source>
        <dbReference type="Proteomes" id="UP001379235"/>
    </source>
</evidence>
<sequence>MSPPVLPLASIPAALDLAGIAVFALSGALLAAKLRQTFVTMAFFALITGVGGGSVRDLLIGAPVFWIHDPWVAPVCLATAFVAWFTPTRWWDGELLDWADAAGLAAYSVIGTAKSLAYGVPIVPAVLMGVITGCVGGIIRDVIAGRPSILMRPELYVTAAALSATLAAALSGLERAMAWPIAMTAGFALRGLAIRRKLALPAYGRGQRQD</sequence>
<evidence type="ECO:0000256" key="1">
    <source>
        <dbReference type="ARBA" id="ARBA00004651"/>
    </source>
</evidence>
<feature type="domain" description="Glycine transporter" evidence="8">
    <location>
        <begin position="98"/>
        <end position="170"/>
    </location>
</feature>
<name>A0ABU8SD24_9SPHN</name>
<keyword evidence="10" id="KW-1185">Reference proteome</keyword>
<dbReference type="Proteomes" id="UP001379235">
    <property type="component" value="Unassembled WGS sequence"/>
</dbReference>
<evidence type="ECO:0000256" key="7">
    <source>
        <dbReference type="SAM" id="Phobius"/>
    </source>
</evidence>
<dbReference type="PANTHER" id="PTHR30506">
    <property type="entry name" value="INNER MEMBRANE PROTEIN"/>
    <property type="match status" value="1"/>
</dbReference>
<evidence type="ECO:0000313" key="9">
    <source>
        <dbReference type="EMBL" id="MEJ6011868.1"/>
    </source>
</evidence>
<keyword evidence="3" id="KW-1003">Cell membrane</keyword>
<protein>
    <submittedName>
        <fullName evidence="9">Trimeric intracellular cation channel family protein</fullName>
    </submittedName>
</protein>
<comment type="subcellular location">
    <subcellularLocation>
        <location evidence="1">Cell membrane</location>
        <topology evidence="1">Multi-pass membrane protein</topology>
    </subcellularLocation>
</comment>
<keyword evidence="4 7" id="KW-0812">Transmembrane</keyword>
<keyword evidence="6 7" id="KW-0472">Membrane</keyword>
<feature type="transmembrane region" description="Helical" evidence="7">
    <location>
        <begin position="6"/>
        <end position="31"/>
    </location>
</feature>
<feature type="domain" description="Glycine transporter" evidence="8">
    <location>
        <begin position="14"/>
        <end position="86"/>
    </location>
</feature>
<evidence type="ECO:0000256" key="6">
    <source>
        <dbReference type="ARBA" id="ARBA00023136"/>
    </source>
</evidence>
<evidence type="ECO:0000256" key="2">
    <source>
        <dbReference type="ARBA" id="ARBA00008193"/>
    </source>
</evidence>
<feature type="transmembrane region" description="Helical" evidence="7">
    <location>
        <begin position="38"/>
        <end position="59"/>
    </location>
</feature>